<dbReference type="Proteomes" id="UP000030686">
    <property type="component" value="Unassembled WGS sequence"/>
</dbReference>
<dbReference type="EMBL" id="HG792015">
    <property type="protein sequence ID" value="CDM27083.1"/>
    <property type="molecule type" value="Genomic_DNA"/>
</dbReference>
<keyword evidence="2" id="KW-1185">Reference proteome</keyword>
<sequence>MVSLPAFFLRSTSRNESRGAAARPEWRREHGVHRSLRLEWLHHVESRMYIPHTDESLTINESIEVS</sequence>
<evidence type="ECO:0000313" key="1">
    <source>
        <dbReference type="EMBL" id="CDM27083.1"/>
    </source>
</evidence>
<dbReference type="AlphaFoldDB" id="W6PS82"/>
<gene>
    <name evidence="1" type="ORF">PROQFM164_S01g000892</name>
</gene>
<protein>
    <submittedName>
        <fullName evidence="1">Genomic scaffold, ProqFM164S01</fullName>
    </submittedName>
</protein>
<proteinExistence type="predicted"/>
<organism evidence="1 2">
    <name type="scientific">Penicillium roqueforti (strain FM164)</name>
    <dbReference type="NCBI Taxonomy" id="1365484"/>
    <lineage>
        <taxon>Eukaryota</taxon>
        <taxon>Fungi</taxon>
        <taxon>Dikarya</taxon>
        <taxon>Ascomycota</taxon>
        <taxon>Pezizomycotina</taxon>
        <taxon>Eurotiomycetes</taxon>
        <taxon>Eurotiomycetidae</taxon>
        <taxon>Eurotiales</taxon>
        <taxon>Aspergillaceae</taxon>
        <taxon>Penicillium</taxon>
    </lineage>
</organism>
<accession>W6PS82</accession>
<name>W6PS82_PENRF</name>
<evidence type="ECO:0000313" key="2">
    <source>
        <dbReference type="Proteomes" id="UP000030686"/>
    </source>
</evidence>
<reference evidence="1" key="1">
    <citation type="journal article" date="2014" name="Nat. Commun.">
        <title>Multiple recent horizontal transfers of a large genomic region in cheese making fungi.</title>
        <authorList>
            <person name="Cheeseman K."/>
            <person name="Ropars J."/>
            <person name="Renault P."/>
            <person name="Dupont J."/>
            <person name="Gouzy J."/>
            <person name="Branca A."/>
            <person name="Abraham A.L."/>
            <person name="Ceppi M."/>
            <person name="Conseiller E."/>
            <person name="Debuchy R."/>
            <person name="Malagnac F."/>
            <person name="Goarin A."/>
            <person name="Silar P."/>
            <person name="Lacoste S."/>
            <person name="Sallet E."/>
            <person name="Bensimon A."/>
            <person name="Giraud T."/>
            <person name="Brygoo Y."/>
        </authorList>
    </citation>
    <scope>NUCLEOTIDE SEQUENCE [LARGE SCALE GENOMIC DNA]</scope>
    <source>
        <strain evidence="1">FM164</strain>
    </source>
</reference>